<evidence type="ECO:0000256" key="1">
    <source>
        <dbReference type="SAM" id="MobiDB-lite"/>
    </source>
</evidence>
<evidence type="ECO:0000313" key="2">
    <source>
        <dbReference type="EMBL" id="TNN68215.1"/>
    </source>
</evidence>
<name>A0A4Z2HSF5_9TELE</name>
<protein>
    <submittedName>
        <fullName evidence="2">Uncharacterized protein</fullName>
    </submittedName>
</protein>
<evidence type="ECO:0000313" key="3">
    <source>
        <dbReference type="Proteomes" id="UP000314294"/>
    </source>
</evidence>
<feature type="region of interest" description="Disordered" evidence="1">
    <location>
        <begin position="84"/>
        <end position="125"/>
    </location>
</feature>
<dbReference type="EMBL" id="SRLO01000193">
    <property type="protein sequence ID" value="TNN68215.1"/>
    <property type="molecule type" value="Genomic_DNA"/>
</dbReference>
<dbReference type="AlphaFoldDB" id="A0A4Z2HSF5"/>
<comment type="caution">
    <text evidence="2">The sequence shown here is derived from an EMBL/GenBank/DDBJ whole genome shotgun (WGS) entry which is preliminary data.</text>
</comment>
<reference evidence="2 3" key="1">
    <citation type="submission" date="2019-03" db="EMBL/GenBank/DDBJ databases">
        <title>First draft genome of Liparis tanakae, snailfish: a comprehensive survey of snailfish specific genes.</title>
        <authorList>
            <person name="Kim W."/>
            <person name="Song I."/>
            <person name="Jeong J.-H."/>
            <person name="Kim D."/>
            <person name="Kim S."/>
            <person name="Ryu S."/>
            <person name="Song J.Y."/>
            <person name="Lee S.K."/>
        </authorList>
    </citation>
    <scope>NUCLEOTIDE SEQUENCE [LARGE SCALE GENOMIC DNA]</scope>
    <source>
        <tissue evidence="2">Muscle</tissue>
    </source>
</reference>
<keyword evidence="3" id="KW-1185">Reference proteome</keyword>
<gene>
    <name evidence="2" type="ORF">EYF80_021537</name>
</gene>
<sequence>MFEGVSGQDEENHFRLPFWRRDRARGFPAAETVSLLGMGNRPLGSVSLTVWERSAPCGTGCRSTVYTLLTLSHRLNPKPPAHRRYAIHNGSSRSAQLLRPSADSSPVSEERNTAPSFLLTAAAHR</sequence>
<dbReference type="Proteomes" id="UP000314294">
    <property type="component" value="Unassembled WGS sequence"/>
</dbReference>
<proteinExistence type="predicted"/>
<accession>A0A4Z2HSF5</accession>
<organism evidence="2 3">
    <name type="scientific">Liparis tanakae</name>
    <name type="common">Tanaka's snailfish</name>
    <dbReference type="NCBI Taxonomy" id="230148"/>
    <lineage>
        <taxon>Eukaryota</taxon>
        <taxon>Metazoa</taxon>
        <taxon>Chordata</taxon>
        <taxon>Craniata</taxon>
        <taxon>Vertebrata</taxon>
        <taxon>Euteleostomi</taxon>
        <taxon>Actinopterygii</taxon>
        <taxon>Neopterygii</taxon>
        <taxon>Teleostei</taxon>
        <taxon>Neoteleostei</taxon>
        <taxon>Acanthomorphata</taxon>
        <taxon>Eupercaria</taxon>
        <taxon>Perciformes</taxon>
        <taxon>Cottioidei</taxon>
        <taxon>Cottales</taxon>
        <taxon>Liparidae</taxon>
        <taxon>Liparis</taxon>
    </lineage>
</organism>